<reference evidence="2" key="1">
    <citation type="journal article" date="2010" name="Nat. Biotechnol.">
        <title>Draft genome sequence of the oilseed species Ricinus communis.</title>
        <authorList>
            <person name="Chan A.P."/>
            <person name="Crabtree J."/>
            <person name="Zhao Q."/>
            <person name="Lorenzi H."/>
            <person name="Orvis J."/>
            <person name="Puiu D."/>
            <person name="Melake-Berhan A."/>
            <person name="Jones K.M."/>
            <person name="Redman J."/>
            <person name="Chen G."/>
            <person name="Cahoon E.B."/>
            <person name="Gedil M."/>
            <person name="Stanke M."/>
            <person name="Haas B.J."/>
            <person name="Wortman J.R."/>
            <person name="Fraser-Liggett C.M."/>
            <person name="Ravel J."/>
            <person name="Rabinowicz P.D."/>
        </authorList>
    </citation>
    <scope>NUCLEOTIDE SEQUENCE [LARGE SCALE GENOMIC DNA]</scope>
    <source>
        <strain evidence="2">cv. Hale</strain>
    </source>
</reference>
<sequence>MCLSRAVGHLPAAVREAKFKWRNGWSYSLSQKAIAEGKPDPCPLYTSWLKDREEEINSIGTDEFLAKEGTCEAMER</sequence>
<evidence type="ECO:0000313" key="1">
    <source>
        <dbReference type="EMBL" id="EEF49262.1"/>
    </source>
</evidence>
<name>B9RGQ0_RICCO</name>
<dbReference type="AlphaFoldDB" id="B9RGQ0"/>
<dbReference type="PANTHER" id="PTHR34044:SF1">
    <property type="entry name" value="NUCLEAR PROTEIN"/>
    <property type="match status" value="1"/>
</dbReference>
<accession>B9RGQ0</accession>
<protein>
    <submittedName>
        <fullName evidence="1">Uncharacterized protein</fullName>
    </submittedName>
</protein>
<dbReference type="InParanoid" id="B9RGQ0"/>
<proteinExistence type="predicted"/>
<keyword evidence="2" id="KW-1185">Reference proteome</keyword>
<gene>
    <name evidence="1" type="ORF">RCOM_1442650</name>
</gene>
<dbReference type="PANTHER" id="PTHR34044">
    <property type="entry name" value="NUCLEAR PROTEIN"/>
    <property type="match status" value="1"/>
</dbReference>
<evidence type="ECO:0000313" key="2">
    <source>
        <dbReference type="Proteomes" id="UP000008311"/>
    </source>
</evidence>
<organism evidence="1 2">
    <name type="scientific">Ricinus communis</name>
    <name type="common">Castor bean</name>
    <dbReference type="NCBI Taxonomy" id="3988"/>
    <lineage>
        <taxon>Eukaryota</taxon>
        <taxon>Viridiplantae</taxon>
        <taxon>Streptophyta</taxon>
        <taxon>Embryophyta</taxon>
        <taxon>Tracheophyta</taxon>
        <taxon>Spermatophyta</taxon>
        <taxon>Magnoliopsida</taxon>
        <taxon>eudicotyledons</taxon>
        <taxon>Gunneridae</taxon>
        <taxon>Pentapetalae</taxon>
        <taxon>rosids</taxon>
        <taxon>fabids</taxon>
        <taxon>Malpighiales</taxon>
        <taxon>Euphorbiaceae</taxon>
        <taxon>Acalyphoideae</taxon>
        <taxon>Acalypheae</taxon>
        <taxon>Ricinus</taxon>
    </lineage>
</organism>
<dbReference type="EMBL" id="EQ973778">
    <property type="protein sequence ID" value="EEF49262.1"/>
    <property type="molecule type" value="Genomic_DNA"/>
</dbReference>
<dbReference type="Proteomes" id="UP000008311">
    <property type="component" value="Unassembled WGS sequence"/>
</dbReference>